<protein>
    <submittedName>
        <fullName evidence="1">Uncharacterized protein</fullName>
    </submittedName>
</protein>
<organism evidence="1 2">
    <name type="scientific">Avena sativa</name>
    <name type="common">Oat</name>
    <dbReference type="NCBI Taxonomy" id="4498"/>
    <lineage>
        <taxon>Eukaryota</taxon>
        <taxon>Viridiplantae</taxon>
        <taxon>Streptophyta</taxon>
        <taxon>Embryophyta</taxon>
        <taxon>Tracheophyta</taxon>
        <taxon>Spermatophyta</taxon>
        <taxon>Magnoliopsida</taxon>
        <taxon>Liliopsida</taxon>
        <taxon>Poales</taxon>
        <taxon>Poaceae</taxon>
        <taxon>BOP clade</taxon>
        <taxon>Pooideae</taxon>
        <taxon>Poodae</taxon>
        <taxon>Poeae</taxon>
        <taxon>Poeae Chloroplast Group 1 (Aveneae type)</taxon>
        <taxon>Aveninae</taxon>
        <taxon>Avena</taxon>
    </lineage>
</organism>
<evidence type="ECO:0000313" key="1">
    <source>
        <dbReference type="EnsemblPlants" id="AVESA.00010b.r2.7AG1199300.1.CDS"/>
    </source>
</evidence>
<dbReference type="EnsemblPlants" id="AVESA.00010b.r2.7AG1199300.1">
    <property type="protein sequence ID" value="AVESA.00010b.r2.7AG1199300.1.CDS"/>
    <property type="gene ID" value="AVESA.00010b.r2.7AG1199300"/>
</dbReference>
<dbReference type="Proteomes" id="UP001732700">
    <property type="component" value="Chromosome 7A"/>
</dbReference>
<reference evidence="1" key="1">
    <citation type="submission" date="2021-05" db="EMBL/GenBank/DDBJ databases">
        <authorList>
            <person name="Scholz U."/>
            <person name="Mascher M."/>
            <person name="Fiebig A."/>
        </authorList>
    </citation>
    <scope>NUCLEOTIDE SEQUENCE [LARGE SCALE GENOMIC DNA]</scope>
</reference>
<sequence>MGGGSRRRRHRRLRARPPQAGEPSSPPVAAPDSLGIREAVVAEVPSKSICDASGSASPPSSSGSHVWENSLDSLLHQIISLITSFHDLLAFRGTCPSWRVAASSFPSIYTFTLPPLHLEPAISHDILNSNNTKWKLVHPAKRALSLCCSAPGITPCPRMRYLGCSYGYLIFFDQEHCHLVDVYTGTKVKSPKLQSGSNLFINYGILVAPLTSPNSCLILFSRISILLWQAGANSWTEHPHVGEPILQIVCFKGQLFAMDYVERLHIISIVPQLSIQEVAVVWEEGMRVGMHSKPWLVACGDMLLLVDHLVDLFVSMDLLFGFPGTFQVFRLDFSEEPAKWVKMEKLDNWALFLANDRRNPTFSCMNPERWGGKGNRIYVPTASEDSDEPWTALEVGQPVPISIHHMSVSYAATAHSILLKGLWVLPSLVYGVCQ</sequence>
<accession>A0ACD5ZN96</accession>
<evidence type="ECO:0000313" key="2">
    <source>
        <dbReference type="Proteomes" id="UP001732700"/>
    </source>
</evidence>
<name>A0ACD5ZN96_AVESA</name>
<proteinExistence type="predicted"/>
<keyword evidence="2" id="KW-1185">Reference proteome</keyword>
<reference evidence="1" key="2">
    <citation type="submission" date="2025-09" db="UniProtKB">
        <authorList>
            <consortium name="EnsemblPlants"/>
        </authorList>
    </citation>
    <scope>IDENTIFICATION</scope>
</reference>